<gene>
    <name evidence="2" type="ORF">MNBD_GAMMA26-40</name>
</gene>
<evidence type="ECO:0000313" key="2">
    <source>
        <dbReference type="EMBL" id="VAX11655.1"/>
    </source>
</evidence>
<dbReference type="EMBL" id="UOFX01000089">
    <property type="protein sequence ID" value="VAX11655.1"/>
    <property type="molecule type" value="Genomic_DNA"/>
</dbReference>
<reference evidence="2" key="1">
    <citation type="submission" date="2018-06" db="EMBL/GenBank/DDBJ databases">
        <authorList>
            <person name="Zhirakovskaya E."/>
        </authorList>
    </citation>
    <scope>NUCLEOTIDE SEQUENCE</scope>
</reference>
<dbReference type="Pfam" id="PF12844">
    <property type="entry name" value="HTH_19"/>
    <property type="match status" value="1"/>
</dbReference>
<dbReference type="SUPFAM" id="SSF47413">
    <property type="entry name" value="lambda repressor-like DNA-binding domains"/>
    <property type="match status" value="1"/>
</dbReference>
<feature type="domain" description="HTH cro/C1-type" evidence="1">
    <location>
        <begin position="19"/>
        <end position="72"/>
    </location>
</feature>
<dbReference type="GO" id="GO:0003677">
    <property type="term" value="F:DNA binding"/>
    <property type="evidence" value="ECO:0007669"/>
    <property type="project" value="InterPro"/>
</dbReference>
<dbReference type="AlphaFoldDB" id="A0A3B1BZ31"/>
<protein>
    <recommendedName>
        <fullName evidence="1">HTH cro/C1-type domain-containing protein</fullName>
    </recommendedName>
</protein>
<dbReference type="InterPro" id="IPR010982">
    <property type="entry name" value="Lambda_DNA-bd_dom_sf"/>
</dbReference>
<accession>A0A3B1BZ31</accession>
<dbReference type="PROSITE" id="PS50943">
    <property type="entry name" value="HTH_CROC1"/>
    <property type="match status" value="1"/>
</dbReference>
<dbReference type="InterPro" id="IPR001387">
    <property type="entry name" value="Cro/C1-type_HTH"/>
</dbReference>
<proteinExistence type="predicted"/>
<dbReference type="CDD" id="cd00093">
    <property type="entry name" value="HTH_XRE"/>
    <property type="match status" value="1"/>
</dbReference>
<sequence>MTIYNIRVHDYQISLGERLRCKRREKRWTQEQLASHAGTNQAVIQKIENGRSLRPRKINEIASALEVTPSWLMFGEEPTSELDTEARSVAKAWSNLPEPFRSRIRAEMLYYAQTALAS</sequence>
<dbReference type="Gene3D" id="1.10.260.40">
    <property type="entry name" value="lambda repressor-like DNA-binding domains"/>
    <property type="match status" value="1"/>
</dbReference>
<evidence type="ECO:0000259" key="1">
    <source>
        <dbReference type="PROSITE" id="PS50943"/>
    </source>
</evidence>
<name>A0A3B1BZ31_9ZZZZ</name>
<dbReference type="SMART" id="SM00530">
    <property type="entry name" value="HTH_XRE"/>
    <property type="match status" value="1"/>
</dbReference>
<organism evidence="2">
    <name type="scientific">hydrothermal vent metagenome</name>
    <dbReference type="NCBI Taxonomy" id="652676"/>
    <lineage>
        <taxon>unclassified sequences</taxon>
        <taxon>metagenomes</taxon>
        <taxon>ecological metagenomes</taxon>
    </lineage>
</organism>